<feature type="region of interest" description="Disordered" evidence="5">
    <location>
        <begin position="191"/>
        <end position="212"/>
    </location>
</feature>
<dbReference type="GO" id="GO:0006352">
    <property type="term" value="P:DNA-templated transcription initiation"/>
    <property type="evidence" value="ECO:0007669"/>
    <property type="project" value="InterPro"/>
</dbReference>
<feature type="compositionally biased region" description="Low complexity" evidence="5">
    <location>
        <begin position="248"/>
        <end position="258"/>
    </location>
</feature>
<evidence type="ECO:0000256" key="5">
    <source>
        <dbReference type="SAM" id="MobiDB-lite"/>
    </source>
</evidence>
<organism evidence="7 8">
    <name type="scientific">Sorangium cellulosum</name>
    <name type="common">Polyangium cellulosum</name>
    <dbReference type="NCBI Taxonomy" id="56"/>
    <lineage>
        <taxon>Bacteria</taxon>
        <taxon>Pseudomonadati</taxon>
        <taxon>Myxococcota</taxon>
        <taxon>Polyangia</taxon>
        <taxon>Polyangiales</taxon>
        <taxon>Polyangiaceae</taxon>
        <taxon>Sorangium</taxon>
    </lineage>
</organism>
<feature type="compositionally biased region" description="Basic and acidic residues" evidence="5">
    <location>
        <begin position="291"/>
        <end position="305"/>
    </location>
</feature>
<evidence type="ECO:0000256" key="3">
    <source>
        <dbReference type="ARBA" id="ARBA00023125"/>
    </source>
</evidence>
<dbReference type="Pfam" id="PF04542">
    <property type="entry name" value="Sigma70_r2"/>
    <property type="match status" value="1"/>
</dbReference>
<dbReference type="InterPro" id="IPR007627">
    <property type="entry name" value="RNA_pol_sigma70_r2"/>
</dbReference>
<evidence type="ECO:0000259" key="6">
    <source>
        <dbReference type="Pfam" id="PF04542"/>
    </source>
</evidence>
<gene>
    <name evidence="7" type="ORF">SOCE26_041860</name>
</gene>
<dbReference type="PANTHER" id="PTHR43133:SF8">
    <property type="entry name" value="RNA POLYMERASE SIGMA FACTOR HI_1459-RELATED"/>
    <property type="match status" value="1"/>
</dbReference>
<proteinExistence type="predicted"/>
<dbReference type="InterPro" id="IPR013325">
    <property type="entry name" value="RNA_pol_sigma_r2"/>
</dbReference>
<dbReference type="GO" id="GO:0016987">
    <property type="term" value="F:sigma factor activity"/>
    <property type="evidence" value="ECO:0007669"/>
    <property type="project" value="UniProtKB-KW"/>
</dbReference>
<evidence type="ECO:0000256" key="4">
    <source>
        <dbReference type="ARBA" id="ARBA00023163"/>
    </source>
</evidence>
<dbReference type="EMBL" id="CP012673">
    <property type="protein sequence ID" value="AUX42753.1"/>
    <property type="molecule type" value="Genomic_DNA"/>
</dbReference>
<keyword evidence="2" id="KW-0731">Sigma factor</keyword>
<keyword evidence="3" id="KW-0238">DNA-binding</keyword>
<evidence type="ECO:0000313" key="7">
    <source>
        <dbReference type="EMBL" id="AUX42753.1"/>
    </source>
</evidence>
<dbReference type="PANTHER" id="PTHR43133">
    <property type="entry name" value="RNA POLYMERASE ECF-TYPE SIGMA FACTO"/>
    <property type="match status" value="1"/>
</dbReference>
<dbReference type="Gene3D" id="1.10.1740.10">
    <property type="match status" value="1"/>
</dbReference>
<feature type="region of interest" description="Disordered" evidence="5">
    <location>
        <begin position="246"/>
        <end position="362"/>
    </location>
</feature>
<dbReference type="InterPro" id="IPR039425">
    <property type="entry name" value="RNA_pol_sigma-70-like"/>
</dbReference>
<reference evidence="7 8" key="1">
    <citation type="submission" date="2015-09" db="EMBL/GenBank/DDBJ databases">
        <title>Sorangium comparison.</title>
        <authorList>
            <person name="Zaburannyi N."/>
            <person name="Bunk B."/>
            <person name="Overmann J."/>
            <person name="Mueller R."/>
        </authorList>
    </citation>
    <scope>NUCLEOTIDE SEQUENCE [LARGE SCALE GENOMIC DNA]</scope>
    <source>
        <strain evidence="7 8">So ce26</strain>
    </source>
</reference>
<name>A0A2L0ETX8_SORCE</name>
<feature type="compositionally biased region" description="Pro residues" evidence="5">
    <location>
        <begin position="1"/>
        <end position="12"/>
    </location>
</feature>
<feature type="region of interest" description="Disordered" evidence="5">
    <location>
        <begin position="1"/>
        <end position="21"/>
    </location>
</feature>
<protein>
    <recommendedName>
        <fullName evidence="6">RNA polymerase sigma-70 region 2 domain-containing protein</fullName>
    </recommendedName>
</protein>
<accession>A0A2L0ETX8</accession>
<feature type="compositionally biased region" description="Low complexity" evidence="5">
    <location>
        <begin position="351"/>
        <end position="362"/>
    </location>
</feature>
<dbReference type="SUPFAM" id="SSF88946">
    <property type="entry name" value="Sigma2 domain of RNA polymerase sigma factors"/>
    <property type="match status" value="1"/>
</dbReference>
<sequence length="362" mass="39215">MTPMITEPPSPATTPLAEPGLRRSLEEFVRRRVPSAEVDDVVQTVLCDALASPARPTDPSELRRWLLGIARHKVADHHRRASREAATELPDLPVGPPPVEARELARWAEEQASSSRDAQQTLAWMAREGEGEKLESIAAEAQVPAARVRQRVSRMRRWMRERWRAELAAVAALALLALVLARLLRPADDPPEVAPLPEPPPIAPPAEVPPSRERLDRARALRAEALRACDEAAWRPCLDRLDEAARLDPAGDGAPDVAAARRRALGALRAPEETRPVAPAPETTAPAPSLRRNDTPDAKDTDTTTRDVGPSPQPTTTTRVAPPPAVPSTKVPASKPVRPTKSGLDLKKSSALDAADLSSSRK</sequence>
<keyword evidence="4" id="KW-0804">Transcription</keyword>
<dbReference type="Proteomes" id="UP000238348">
    <property type="component" value="Chromosome"/>
</dbReference>
<evidence type="ECO:0000256" key="2">
    <source>
        <dbReference type="ARBA" id="ARBA00023082"/>
    </source>
</evidence>
<keyword evidence="1" id="KW-0805">Transcription regulation</keyword>
<feature type="compositionally biased region" description="Low complexity" evidence="5">
    <location>
        <begin position="276"/>
        <end position="288"/>
    </location>
</feature>
<dbReference type="AlphaFoldDB" id="A0A2L0ETX8"/>
<feature type="domain" description="RNA polymerase sigma-70 region 2" evidence="6">
    <location>
        <begin position="23"/>
        <end position="83"/>
    </location>
</feature>
<evidence type="ECO:0000313" key="8">
    <source>
        <dbReference type="Proteomes" id="UP000238348"/>
    </source>
</evidence>
<feature type="compositionally biased region" description="Pro residues" evidence="5">
    <location>
        <begin position="192"/>
        <end position="208"/>
    </location>
</feature>
<dbReference type="GO" id="GO:0003677">
    <property type="term" value="F:DNA binding"/>
    <property type="evidence" value="ECO:0007669"/>
    <property type="project" value="UniProtKB-KW"/>
</dbReference>
<evidence type="ECO:0000256" key="1">
    <source>
        <dbReference type="ARBA" id="ARBA00023015"/>
    </source>
</evidence>